<keyword evidence="1" id="KW-0472">Membrane</keyword>
<feature type="transmembrane region" description="Helical" evidence="1">
    <location>
        <begin position="152"/>
        <end position="171"/>
    </location>
</feature>
<feature type="transmembrane region" description="Helical" evidence="1">
    <location>
        <begin position="178"/>
        <end position="197"/>
    </location>
</feature>
<dbReference type="AlphaFoldDB" id="A0A9X1HXR0"/>
<accession>A0A9X1HXR0</accession>
<comment type="caution">
    <text evidence="2">The sequence shown here is derived from an EMBL/GenBank/DDBJ whole genome shotgun (WGS) entry which is preliminary data.</text>
</comment>
<evidence type="ECO:0000313" key="2">
    <source>
        <dbReference type="EMBL" id="MCB4797716.1"/>
    </source>
</evidence>
<feature type="transmembrane region" description="Helical" evidence="1">
    <location>
        <begin position="66"/>
        <end position="84"/>
    </location>
</feature>
<keyword evidence="1" id="KW-1133">Transmembrane helix</keyword>
<feature type="transmembrane region" description="Helical" evidence="1">
    <location>
        <begin position="90"/>
        <end position="108"/>
    </location>
</feature>
<keyword evidence="3" id="KW-1185">Reference proteome</keyword>
<dbReference type="RefSeq" id="WP_226540581.1">
    <property type="nucleotide sequence ID" value="NZ_JAJAPW010000001.1"/>
</dbReference>
<protein>
    <submittedName>
        <fullName evidence="2">Uncharacterized protein</fullName>
    </submittedName>
</protein>
<evidence type="ECO:0000256" key="1">
    <source>
        <dbReference type="SAM" id="Phobius"/>
    </source>
</evidence>
<dbReference type="Proteomes" id="UP001139199">
    <property type="component" value="Unassembled WGS sequence"/>
</dbReference>
<feature type="transmembrane region" description="Helical" evidence="1">
    <location>
        <begin position="120"/>
        <end position="140"/>
    </location>
</feature>
<gene>
    <name evidence="2" type="ORF">LG649_02595</name>
</gene>
<feature type="transmembrane region" description="Helical" evidence="1">
    <location>
        <begin position="203"/>
        <end position="230"/>
    </location>
</feature>
<proteinExistence type="predicted"/>
<keyword evidence="1" id="KW-0812">Transmembrane</keyword>
<name>A0A9X1HXR0_9FLAO</name>
<sequence length="243" mass="28088">MLTPKHKIFNNVKSINIFDAVILSASLVTVVLSIFNDKEALLYVMPVIIITIICKYLFYYKKKCNVCYIIGLLAVLASDILAYLDFKKNFILITILTTLYEIGCIMAIKKFLNKGKFTILLSASALLAFTAFGYILFSILKHLVFTLPSNQWFFMFLCSFFMVVLLVLISIIHIKNAYYASIYLLISGIFFFCQMLLSSINEYLFYLKTITIVTLIFHIASMYFFMTFLIKMLKNKSEEKVYV</sequence>
<organism evidence="2 3">
    <name type="scientific">Neotamlana laminarinivorans</name>
    <dbReference type="NCBI Taxonomy" id="2883124"/>
    <lineage>
        <taxon>Bacteria</taxon>
        <taxon>Pseudomonadati</taxon>
        <taxon>Bacteroidota</taxon>
        <taxon>Flavobacteriia</taxon>
        <taxon>Flavobacteriales</taxon>
        <taxon>Flavobacteriaceae</taxon>
        <taxon>Neotamlana</taxon>
    </lineage>
</organism>
<reference evidence="2" key="1">
    <citation type="submission" date="2021-10" db="EMBL/GenBank/DDBJ databases">
        <title>Tamlana sargassums sp. nov., and Tamlana laminarinivorans sp. nov., two new bacteria isolated from the brown alga.</title>
        <authorList>
            <person name="Li J."/>
        </authorList>
    </citation>
    <scope>NUCLEOTIDE SEQUENCE</scope>
    <source>
        <strain evidence="2">PT2-4</strain>
    </source>
</reference>
<evidence type="ECO:0000313" key="3">
    <source>
        <dbReference type="Proteomes" id="UP001139199"/>
    </source>
</evidence>
<feature type="transmembrane region" description="Helical" evidence="1">
    <location>
        <begin position="15"/>
        <end position="35"/>
    </location>
</feature>
<feature type="transmembrane region" description="Helical" evidence="1">
    <location>
        <begin position="41"/>
        <end position="59"/>
    </location>
</feature>
<dbReference type="EMBL" id="JAJAPW010000001">
    <property type="protein sequence ID" value="MCB4797716.1"/>
    <property type="molecule type" value="Genomic_DNA"/>
</dbReference>